<evidence type="ECO:0000313" key="5">
    <source>
        <dbReference type="EMBL" id="CAD5207230.1"/>
    </source>
</evidence>
<keyword evidence="3" id="KW-1133">Transmembrane helix</keyword>
<proteinExistence type="inferred from homology"/>
<dbReference type="InterPro" id="IPR038765">
    <property type="entry name" value="Papain-like_cys_pep_sf"/>
</dbReference>
<dbReference type="EMBL" id="CAJFDH010000001">
    <property type="protein sequence ID" value="CAD5207230.1"/>
    <property type="molecule type" value="Genomic_DNA"/>
</dbReference>
<sequence>MFINKFAFEVYDKVLHMRNRRYVNNNNDEDGEYEGMKENDRPTYGREINMNSHPDLSTKTSSKRYCCIGVGIFIVVVIILLSICGMTYYRQQIRKKEIKDLHTYMKSLVDNVNSSPKSRWKAKFNPFGMKNKDYNYKTLKNVTAVKEYVKILEGFFASDKMKAHLAEIDTFPASQLPSRFDAREKWPLCPTLHNVVNQGGCGSCFAASSITVASDRACIHSNGTFKSSLSIEDVLGCCKVCGNCYGGDPLKALAYWVVEGIVTGAKDGCRPYTQNKDCGTPCLPDEYPSGEQKRQCLRQCQNAYYKNSYAEDKNFGSLAYTLYPRKMTVDQSGKEKVMMSSVIGHFNKTSEKPLTSEQIHDIIKKELYLFGPTTMAFPVTEEFLHYESGIFHPMPEEHFEKRIIYWHVVRLIGWGRDSNDKLYWTAINSFGSQWGDNGAFYIDTSLLEKFGLEYETGLPL</sequence>
<dbReference type="InterPro" id="IPR000668">
    <property type="entry name" value="Peptidase_C1A_C"/>
</dbReference>
<comment type="caution">
    <text evidence="5">The sequence shown here is derived from an EMBL/GenBank/DDBJ whole genome shotgun (WGS) entry which is preliminary data.</text>
</comment>
<dbReference type="SUPFAM" id="SSF54001">
    <property type="entry name" value="Cysteine proteinases"/>
    <property type="match status" value="1"/>
</dbReference>
<dbReference type="Gene3D" id="3.90.70.10">
    <property type="entry name" value="Cysteine proteinases"/>
    <property type="match status" value="1"/>
</dbReference>
<reference evidence="5" key="1">
    <citation type="submission" date="2020-09" db="EMBL/GenBank/DDBJ databases">
        <authorList>
            <person name="Kikuchi T."/>
        </authorList>
    </citation>
    <scope>NUCLEOTIDE SEQUENCE</scope>
    <source>
        <strain evidence="5">SH1</strain>
    </source>
</reference>
<dbReference type="InterPro" id="IPR013128">
    <property type="entry name" value="Peptidase_C1A"/>
</dbReference>
<dbReference type="Proteomes" id="UP000783686">
    <property type="component" value="Unassembled WGS sequence"/>
</dbReference>
<feature type="transmembrane region" description="Helical" evidence="3">
    <location>
        <begin position="65"/>
        <end position="89"/>
    </location>
</feature>
<feature type="region of interest" description="Disordered" evidence="2">
    <location>
        <begin position="26"/>
        <end position="53"/>
    </location>
</feature>
<evidence type="ECO:0000256" key="2">
    <source>
        <dbReference type="SAM" id="MobiDB-lite"/>
    </source>
</evidence>
<dbReference type="Pfam" id="PF00112">
    <property type="entry name" value="Peptidase_C1"/>
    <property type="match status" value="1"/>
</dbReference>
<keyword evidence="3" id="KW-0812">Transmembrane</keyword>
<feature type="compositionally biased region" description="Basic and acidic residues" evidence="2">
    <location>
        <begin position="34"/>
        <end position="44"/>
    </location>
</feature>
<dbReference type="PANTHER" id="PTHR12411">
    <property type="entry name" value="CYSTEINE PROTEASE FAMILY C1-RELATED"/>
    <property type="match status" value="1"/>
</dbReference>
<evidence type="ECO:0000256" key="1">
    <source>
        <dbReference type="ARBA" id="ARBA00008455"/>
    </source>
</evidence>
<accession>A0A811JVA2</accession>
<evidence type="ECO:0000313" key="6">
    <source>
        <dbReference type="Proteomes" id="UP000614601"/>
    </source>
</evidence>
<dbReference type="GO" id="GO:0008234">
    <property type="term" value="F:cysteine-type peptidase activity"/>
    <property type="evidence" value="ECO:0007669"/>
    <property type="project" value="InterPro"/>
</dbReference>
<dbReference type="Proteomes" id="UP000614601">
    <property type="component" value="Unassembled WGS sequence"/>
</dbReference>
<keyword evidence="6" id="KW-1185">Reference proteome</keyword>
<comment type="similarity">
    <text evidence="1">Belongs to the peptidase C1 family.</text>
</comment>
<dbReference type="EMBL" id="CAJFCW020000001">
    <property type="protein sequence ID" value="CAG9084859.1"/>
    <property type="molecule type" value="Genomic_DNA"/>
</dbReference>
<keyword evidence="3" id="KW-0472">Membrane</keyword>
<dbReference type="AlphaFoldDB" id="A0A811JVA2"/>
<evidence type="ECO:0000256" key="3">
    <source>
        <dbReference type="SAM" id="Phobius"/>
    </source>
</evidence>
<dbReference type="SMART" id="SM00645">
    <property type="entry name" value="Pept_C1"/>
    <property type="match status" value="1"/>
</dbReference>
<gene>
    <name evidence="5" type="ORF">BOKJ2_LOCUS1914</name>
</gene>
<dbReference type="OrthoDB" id="640249at2759"/>
<evidence type="ECO:0000259" key="4">
    <source>
        <dbReference type="SMART" id="SM00645"/>
    </source>
</evidence>
<protein>
    <recommendedName>
        <fullName evidence="4">Peptidase C1A papain C-terminal domain-containing protein</fullName>
    </recommendedName>
</protein>
<name>A0A811JVA2_9BILA</name>
<organism evidence="5 6">
    <name type="scientific">Bursaphelenchus okinawaensis</name>
    <dbReference type="NCBI Taxonomy" id="465554"/>
    <lineage>
        <taxon>Eukaryota</taxon>
        <taxon>Metazoa</taxon>
        <taxon>Ecdysozoa</taxon>
        <taxon>Nematoda</taxon>
        <taxon>Chromadorea</taxon>
        <taxon>Rhabditida</taxon>
        <taxon>Tylenchina</taxon>
        <taxon>Tylenchomorpha</taxon>
        <taxon>Aphelenchoidea</taxon>
        <taxon>Aphelenchoididae</taxon>
        <taxon>Bursaphelenchus</taxon>
    </lineage>
</organism>
<feature type="domain" description="Peptidase C1A papain C-terminal" evidence="4">
    <location>
        <begin position="176"/>
        <end position="460"/>
    </location>
</feature>
<dbReference type="GO" id="GO:0006508">
    <property type="term" value="P:proteolysis"/>
    <property type="evidence" value="ECO:0007669"/>
    <property type="project" value="InterPro"/>
</dbReference>